<reference evidence="1 2" key="1">
    <citation type="submission" date="2012-06" db="EMBL/GenBank/DDBJ databases">
        <title>Finished chromosome of genome of Microcoleus sp. PCC 7113.</title>
        <authorList>
            <consortium name="US DOE Joint Genome Institute"/>
            <person name="Gugger M."/>
            <person name="Coursin T."/>
            <person name="Rippka R."/>
            <person name="Tandeau De Marsac N."/>
            <person name="Huntemann M."/>
            <person name="Wei C.-L."/>
            <person name="Han J."/>
            <person name="Detter J.C."/>
            <person name="Han C."/>
            <person name="Tapia R."/>
            <person name="Chen A."/>
            <person name="Kyrpides N."/>
            <person name="Mavromatis K."/>
            <person name="Markowitz V."/>
            <person name="Szeto E."/>
            <person name="Ivanova N."/>
            <person name="Pagani I."/>
            <person name="Pati A."/>
            <person name="Goodwin L."/>
            <person name="Nordberg H.P."/>
            <person name="Cantor M.N."/>
            <person name="Hua S.X."/>
            <person name="Woyke T."/>
            <person name="Kerfeld C.A."/>
        </authorList>
    </citation>
    <scope>NUCLEOTIDE SEQUENCE [LARGE SCALE GENOMIC DNA]</scope>
    <source>
        <strain evidence="1 2">PCC 7113</strain>
    </source>
</reference>
<dbReference type="STRING" id="1173027.Mic7113_1936"/>
<keyword evidence="2" id="KW-1185">Reference proteome</keyword>
<sequence>MKHNWIKFVFDRNTYVVNLDGISSFACAENGRLMFSLPHGKVPVVIHPQNNPEAYRQLLEYIEQTTGQSLSGGRKG</sequence>
<proteinExistence type="predicted"/>
<organism evidence="1 2">
    <name type="scientific">Allocoleopsis franciscana PCC 7113</name>
    <dbReference type="NCBI Taxonomy" id="1173027"/>
    <lineage>
        <taxon>Bacteria</taxon>
        <taxon>Bacillati</taxon>
        <taxon>Cyanobacteriota</taxon>
        <taxon>Cyanophyceae</taxon>
        <taxon>Coleofasciculales</taxon>
        <taxon>Coleofasciculaceae</taxon>
        <taxon>Allocoleopsis</taxon>
        <taxon>Allocoleopsis franciscana</taxon>
    </lineage>
</organism>
<dbReference type="EMBL" id="CP003630">
    <property type="protein sequence ID" value="AFZ17789.1"/>
    <property type="molecule type" value="Genomic_DNA"/>
</dbReference>
<gene>
    <name evidence="1" type="ORF">Mic7113_1936</name>
</gene>
<dbReference type="OrthoDB" id="467165at2"/>
<evidence type="ECO:0000313" key="2">
    <source>
        <dbReference type="Proteomes" id="UP000010471"/>
    </source>
</evidence>
<name>K9WDG1_9CYAN</name>
<dbReference type="KEGG" id="mic:Mic7113_1936"/>
<dbReference type="RefSeq" id="WP_015181941.1">
    <property type="nucleotide sequence ID" value="NC_019738.1"/>
</dbReference>
<evidence type="ECO:0000313" key="1">
    <source>
        <dbReference type="EMBL" id="AFZ17789.1"/>
    </source>
</evidence>
<dbReference type="Proteomes" id="UP000010471">
    <property type="component" value="Chromosome"/>
</dbReference>
<dbReference type="eggNOG" id="ENOG502ZIKD">
    <property type="taxonomic scope" value="Bacteria"/>
</dbReference>
<protein>
    <submittedName>
        <fullName evidence="1">Uncharacterized protein</fullName>
    </submittedName>
</protein>
<dbReference type="AlphaFoldDB" id="K9WDG1"/>
<accession>K9WDG1</accession>
<dbReference type="HOGENOM" id="CLU_2650445_0_0_3"/>